<proteinExistence type="predicted"/>
<protein>
    <submittedName>
        <fullName evidence="1">Uncharacterized protein</fullName>
    </submittedName>
</protein>
<evidence type="ECO:0000313" key="1">
    <source>
        <dbReference type="EMBL" id="KKK80230.1"/>
    </source>
</evidence>
<sequence length="27" mass="3308">MKNVYGKENCQSWVNYFLEGRSRGYMF</sequence>
<dbReference type="AlphaFoldDB" id="A0A0F8Z2C8"/>
<gene>
    <name evidence="1" type="ORF">LCGC14_2825550</name>
</gene>
<reference evidence="1" key="1">
    <citation type="journal article" date="2015" name="Nature">
        <title>Complex archaea that bridge the gap between prokaryotes and eukaryotes.</title>
        <authorList>
            <person name="Spang A."/>
            <person name="Saw J.H."/>
            <person name="Jorgensen S.L."/>
            <person name="Zaremba-Niedzwiedzka K."/>
            <person name="Martijn J."/>
            <person name="Lind A.E."/>
            <person name="van Eijk R."/>
            <person name="Schleper C."/>
            <person name="Guy L."/>
            <person name="Ettema T.J."/>
        </authorList>
    </citation>
    <scope>NUCLEOTIDE SEQUENCE</scope>
</reference>
<accession>A0A0F8Z2C8</accession>
<dbReference type="EMBL" id="LAZR01053675">
    <property type="protein sequence ID" value="KKK80230.1"/>
    <property type="molecule type" value="Genomic_DNA"/>
</dbReference>
<name>A0A0F8Z2C8_9ZZZZ</name>
<feature type="non-terminal residue" evidence="1">
    <location>
        <position position="27"/>
    </location>
</feature>
<organism evidence="1">
    <name type="scientific">marine sediment metagenome</name>
    <dbReference type="NCBI Taxonomy" id="412755"/>
    <lineage>
        <taxon>unclassified sequences</taxon>
        <taxon>metagenomes</taxon>
        <taxon>ecological metagenomes</taxon>
    </lineage>
</organism>
<comment type="caution">
    <text evidence="1">The sequence shown here is derived from an EMBL/GenBank/DDBJ whole genome shotgun (WGS) entry which is preliminary data.</text>
</comment>